<gene>
    <name evidence="1" type="ORF">DSM112329_02830</name>
</gene>
<name>A0AAU7AWH7_9ACTN</name>
<dbReference type="KEGG" id="parq:DSM112329_02830"/>
<proteinExistence type="predicted"/>
<reference evidence="1" key="1">
    <citation type="submission" date="2022-12" db="EMBL/GenBank/DDBJ databases">
        <title>Paraconexibacter alkalitolerans sp. nov. and Baekduia alba sp. nov., isolated from soil and emended description of the genera Paraconexibacter (Chun et al., 2020) and Baekduia (An et al., 2020).</title>
        <authorList>
            <person name="Vieira S."/>
            <person name="Huber K.J."/>
            <person name="Geppert A."/>
            <person name="Wolf J."/>
            <person name="Neumann-Schaal M."/>
            <person name="Muesken M."/>
            <person name="Overmann J."/>
        </authorList>
    </citation>
    <scope>NUCLEOTIDE SEQUENCE</scope>
    <source>
        <strain evidence="1">AEG42_29</strain>
    </source>
</reference>
<protein>
    <submittedName>
        <fullName evidence="1">Uncharacterized protein</fullName>
    </submittedName>
</protein>
<sequence>MRRVSLWRAFRPRDKAATIPRQSRAAVLQAPEAWPADWAGFESDWVAPGDAEKLASALDDELRRELKRGHELFDRDLLAIAKRDANDDVLFADPASPEVFVVHLTWSGHGTPPWPKTTAYATFGHFLQRALVD</sequence>
<evidence type="ECO:0000313" key="1">
    <source>
        <dbReference type="EMBL" id="XAY05969.1"/>
    </source>
</evidence>
<dbReference type="AlphaFoldDB" id="A0AAU7AWH7"/>
<accession>A0AAU7AWH7</accession>
<organism evidence="1">
    <name type="scientific">Paraconexibacter sp. AEG42_29</name>
    <dbReference type="NCBI Taxonomy" id="2997339"/>
    <lineage>
        <taxon>Bacteria</taxon>
        <taxon>Bacillati</taxon>
        <taxon>Actinomycetota</taxon>
        <taxon>Thermoleophilia</taxon>
        <taxon>Solirubrobacterales</taxon>
        <taxon>Paraconexibacteraceae</taxon>
        <taxon>Paraconexibacter</taxon>
    </lineage>
</organism>
<dbReference type="EMBL" id="CP114014">
    <property type="protein sequence ID" value="XAY05969.1"/>
    <property type="molecule type" value="Genomic_DNA"/>
</dbReference>